<dbReference type="InterPro" id="IPR021306">
    <property type="entry name" value="DUF2878"/>
</dbReference>
<gene>
    <name evidence="2" type="ORF">RJ45_09790</name>
</gene>
<reference evidence="2 3" key="1">
    <citation type="submission" date="2014-12" db="EMBL/GenBank/DDBJ databases">
        <title>Genome sequencing of Photobacterium gaetbulicola AD005a.</title>
        <authorList>
            <person name="Adrian T.G.S."/>
            <person name="Chan K.G."/>
        </authorList>
    </citation>
    <scope>NUCLEOTIDE SEQUENCE [LARGE SCALE GENOMIC DNA]</scope>
    <source>
        <strain evidence="2 3">AD005a</strain>
    </source>
</reference>
<keyword evidence="1" id="KW-0472">Membrane</keyword>
<organism evidence="2 3">
    <name type="scientific">Photobacterium gaetbulicola</name>
    <dbReference type="NCBI Taxonomy" id="1295392"/>
    <lineage>
        <taxon>Bacteria</taxon>
        <taxon>Pseudomonadati</taxon>
        <taxon>Pseudomonadota</taxon>
        <taxon>Gammaproteobacteria</taxon>
        <taxon>Vibrionales</taxon>
        <taxon>Vibrionaceae</taxon>
        <taxon>Photobacterium</taxon>
    </lineage>
</organism>
<evidence type="ECO:0000256" key="1">
    <source>
        <dbReference type="SAM" id="Phobius"/>
    </source>
</evidence>
<feature type="transmembrane region" description="Helical" evidence="1">
    <location>
        <begin position="101"/>
        <end position="120"/>
    </location>
</feature>
<dbReference type="RefSeq" id="WP_039461008.1">
    <property type="nucleotide sequence ID" value="NZ_JWLZ01000149.1"/>
</dbReference>
<keyword evidence="1" id="KW-0812">Transmembrane</keyword>
<evidence type="ECO:0000313" key="3">
    <source>
        <dbReference type="Proteomes" id="UP000031278"/>
    </source>
</evidence>
<name>A0A0B9GGI0_9GAMM</name>
<feature type="transmembrane region" description="Helical" evidence="1">
    <location>
        <begin position="135"/>
        <end position="155"/>
    </location>
</feature>
<feature type="transmembrane region" description="Helical" evidence="1">
    <location>
        <begin position="49"/>
        <end position="70"/>
    </location>
</feature>
<sequence length="163" mass="18283">MSGYKLILVGLLFNVYWLVAVLGQHAYVWLLISAFMVCWWFFPAVGRYAFLIAGAGVLMDGIFSASNILAFPDALLPFWLVMLWLGFGCFVWFMRDVVKQYPAFLISLLGGIGGALSYFAGYRLQVVDWPMGAELTLLILFTSWVLFSLLLVRLLQRSASCSA</sequence>
<accession>A0A0B9GGI0</accession>
<proteinExistence type="predicted"/>
<evidence type="ECO:0008006" key="4">
    <source>
        <dbReference type="Google" id="ProtNLM"/>
    </source>
</evidence>
<protein>
    <recommendedName>
        <fullName evidence="4">Zinc ABC transporter permease</fullName>
    </recommendedName>
</protein>
<evidence type="ECO:0000313" key="2">
    <source>
        <dbReference type="EMBL" id="KHT63880.1"/>
    </source>
</evidence>
<dbReference type="Pfam" id="PF11086">
    <property type="entry name" value="DUF2878"/>
    <property type="match status" value="1"/>
</dbReference>
<comment type="caution">
    <text evidence="2">The sequence shown here is derived from an EMBL/GenBank/DDBJ whole genome shotgun (WGS) entry which is preliminary data.</text>
</comment>
<dbReference type="EMBL" id="JWLZ01000149">
    <property type="protein sequence ID" value="KHT63880.1"/>
    <property type="molecule type" value="Genomic_DNA"/>
</dbReference>
<dbReference type="AlphaFoldDB" id="A0A0B9GGI0"/>
<dbReference type="Proteomes" id="UP000031278">
    <property type="component" value="Unassembled WGS sequence"/>
</dbReference>
<feature type="transmembrane region" description="Helical" evidence="1">
    <location>
        <begin position="15"/>
        <end position="42"/>
    </location>
</feature>
<keyword evidence="1" id="KW-1133">Transmembrane helix</keyword>
<feature type="transmembrane region" description="Helical" evidence="1">
    <location>
        <begin position="76"/>
        <end position="94"/>
    </location>
</feature>